<dbReference type="EMBL" id="KZ821225">
    <property type="protein sequence ID" value="PYH47117.1"/>
    <property type="molecule type" value="Genomic_DNA"/>
</dbReference>
<evidence type="ECO:0000256" key="2">
    <source>
        <dbReference type="SAM" id="Phobius"/>
    </source>
</evidence>
<feature type="domain" description="DUF6536" evidence="3">
    <location>
        <begin position="60"/>
        <end position="217"/>
    </location>
</feature>
<proteinExistence type="predicted"/>
<dbReference type="GeneID" id="37080770"/>
<keyword evidence="2" id="KW-0472">Membrane</keyword>
<evidence type="ECO:0000256" key="1">
    <source>
        <dbReference type="SAM" id="MobiDB-lite"/>
    </source>
</evidence>
<accession>A0A318ZJU1</accession>
<name>A0A318ZJU1_9EURO</name>
<dbReference type="InterPro" id="IPR046623">
    <property type="entry name" value="DUF6536"/>
</dbReference>
<keyword evidence="2" id="KW-1133">Transmembrane helix</keyword>
<dbReference type="OrthoDB" id="5429634at2759"/>
<evidence type="ECO:0000313" key="5">
    <source>
        <dbReference type="Proteomes" id="UP000248349"/>
    </source>
</evidence>
<dbReference type="RefSeq" id="XP_025433099.1">
    <property type="nucleotide sequence ID" value="XM_025579541.1"/>
</dbReference>
<feature type="region of interest" description="Disordered" evidence="1">
    <location>
        <begin position="532"/>
        <end position="553"/>
    </location>
</feature>
<feature type="transmembrane region" description="Helical" evidence="2">
    <location>
        <begin position="179"/>
        <end position="196"/>
    </location>
</feature>
<keyword evidence="5" id="KW-1185">Reference proteome</keyword>
<evidence type="ECO:0000313" key="4">
    <source>
        <dbReference type="EMBL" id="PYH47117.1"/>
    </source>
</evidence>
<feature type="transmembrane region" description="Helical" evidence="2">
    <location>
        <begin position="642"/>
        <end position="662"/>
    </location>
</feature>
<dbReference type="Proteomes" id="UP000248349">
    <property type="component" value="Unassembled WGS sequence"/>
</dbReference>
<feature type="transmembrane region" description="Helical" evidence="2">
    <location>
        <begin position="697"/>
        <end position="719"/>
    </location>
</feature>
<reference evidence="4 5" key="1">
    <citation type="submission" date="2016-12" db="EMBL/GenBank/DDBJ databases">
        <title>The genomes of Aspergillus section Nigri reveals drivers in fungal speciation.</title>
        <authorList>
            <consortium name="DOE Joint Genome Institute"/>
            <person name="Vesth T.C."/>
            <person name="Nybo J."/>
            <person name="Theobald S."/>
            <person name="Brandl J."/>
            <person name="Frisvad J.C."/>
            <person name="Nielsen K.F."/>
            <person name="Lyhne E.K."/>
            <person name="Kogle M.E."/>
            <person name="Kuo A."/>
            <person name="Riley R."/>
            <person name="Clum A."/>
            <person name="Nolan M."/>
            <person name="Lipzen A."/>
            <person name="Salamov A."/>
            <person name="Henrissat B."/>
            <person name="Wiebenga A."/>
            <person name="De Vries R.P."/>
            <person name="Grigoriev I.V."/>
            <person name="Mortensen U.H."/>
            <person name="Andersen M.R."/>
            <person name="Baker S.E."/>
        </authorList>
    </citation>
    <scope>NUCLEOTIDE SEQUENCE [LARGE SCALE GENOMIC DNA]</scope>
    <source>
        <strain evidence="4 5">JOP 1030-1</strain>
    </source>
</reference>
<protein>
    <recommendedName>
        <fullName evidence="3">DUF6536 domain-containing protein</fullName>
    </recommendedName>
</protein>
<feature type="transmembrane region" description="Helical" evidence="2">
    <location>
        <begin position="739"/>
        <end position="761"/>
    </location>
</feature>
<feature type="compositionally biased region" description="Low complexity" evidence="1">
    <location>
        <begin position="535"/>
        <end position="553"/>
    </location>
</feature>
<evidence type="ECO:0000259" key="3">
    <source>
        <dbReference type="Pfam" id="PF20163"/>
    </source>
</evidence>
<feature type="region of interest" description="Disordered" evidence="1">
    <location>
        <begin position="801"/>
        <end position="820"/>
    </location>
</feature>
<dbReference type="AlphaFoldDB" id="A0A318ZJU1"/>
<feature type="transmembrane region" description="Helical" evidence="2">
    <location>
        <begin position="578"/>
        <end position="600"/>
    </location>
</feature>
<dbReference type="STRING" id="1450539.A0A318ZJU1"/>
<gene>
    <name evidence="4" type="ORF">BP01DRAFT_421983</name>
</gene>
<keyword evidence="2" id="KW-0812">Transmembrane</keyword>
<dbReference type="PANTHER" id="PTHR35395:SF1">
    <property type="entry name" value="DUF6536 DOMAIN-CONTAINING PROTEIN"/>
    <property type="match status" value="1"/>
</dbReference>
<feature type="transmembrane region" description="Helical" evidence="2">
    <location>
        <begin position="453"/>
        <end position="472"/>
    </location>
</feature>
<dbReference type="Pfam" id="PF20163">
    <property type="entry name" value="DUF6536"/>
    <property type="match status" value="1"/>
</dbReference>
<feature type="transmembrane region" description="Helical" evidence="2">
    <location>
        <begin position="69"/>
        <end position="90"/>
    </location>
</feature>
<organism evidence="4 5">
    <name type="scientific">Aspergillus saccharolyticus JOP 1030-1</name>
    <dbReference type="NCBI Taxonomy" id="1450539"/>
    <lineage>
        <taxon>Eukaryota</taxon>
        <taxon>Fungi</taxon>
        <taxon>Dikarya</taxon>
        <taxon>Ascomycota</taxon>
        <taxon>Pezizomycotina</taxon>
        <taxon>Eurotiomycetes</taxon>
        <taxon>Eurotiomycetidae</taxon>
        <taxon>Eurotiales</taxon>
        <taxon>Aspergillaceae</taxon>
        <taxon>Aspergillus</taxon>
        <taxon>Aspergillus subgen. Circumdati</taxon>
    </lineage>
</organism>
<sequence length="849" mass="95101">MSVGSSPAHVAIKTPRPPSAWRKQSRYLSIPDDTHPPKTRWREIFSPQKLFGEAEEGGEWIKGALICTWITSTILAINVITTIVATVIAYHRLGKTNRGQFQMVELYSGQCSRSSHWATGLHLVINALSTILLAASNYVMQCLGAPSRTDIDRAHARSRWLDVGTSSLRNFVVMDGRRKILWVLLLISSTPIHMIYNSAIFSSISTLEYGMLMIPDDLSPTEALISNDTTSRENFLSKVGYGEDILRTQIFNGSFVNATIADCVKKYNVEFNTQYGTLLLVADRKYFHNTSSLQRGGFYKSASIYDYLQDEGEATPIRAGNLTLLSEHWSYRIWNYSVPDPVHGGVSFINFVDSSSEDLVEYANSSLLTDMYTLVEYNYAFNPAHDALRAYLDNATHWKNSSWAADVTFEWTGIGNLAELYWINRTGARDVTISHCMVKEEEQRCQLFFSPPIAIIVILCNITKVICMFLTARVKRTDLMLKVGDALASFLTKPDPTTRGRCLLSRADMTQGPQAWTLPAISFGRLKGYTLQKRSPSPTSHSSEPLSPTTSTPDAPEIYPSLLPTRKRWYQAVSWQRWTLVLFFFLTRILTAICLTWYTIHVSGGFSAAMSLGFAQTSAANMIEYLSKNMIALVLLANTPQIVLSILYFLSNSLLTCMLVALEWDQYARHRHPLRVSWPRGRQESSNYLTLPYRYSIPLLVISATLHWLLSQSIFFVNIKAYNVYGEEDEGTSSRGCCYSPMAMFITMWVGILALGLLVSLGARRFKSHMPLATHCSAAISAACHPPDDDKEAAQKPVMWGEIPGEEDGNEGEVSTEYPRPGKADGRGYAHCSFTSLDVVTPSLVKLYC</sequence>
<dbReference type="PANTHER" id="PTHR35395">
    <property type="entry name" value="DUF6536 DOMAIN-CONTAINING PROTEIN"/>
    <property type="match status" value="1"/>
</dbReference>